<feature type="transmembrane region" description="Helical" evidence="5">
    <location>
        <begin position="114"/>
        <end position="131"/>
    </location>
</feature>
<dbReference type="AlphaFoldDB" id="A0A926HZS0"/>
<evidence type="ECO:0000256" key="3">
    <source>
        <dbReference type="ARBA" id="ARBA00022989"/>
    </source>
</evidence>
<organism evidence="7 8">
    <name type="scientific">Bianquea renquensis</name>
    <dbReference type="NCBI Taxonomy" id="2763661"/>
    <lineage>
        <taxon>Bacteria</taxon>
        <taxon>Bacillati</taxon>
        <taxon>Bacillota</taxon>
        <taxon>Clostridia</taxon>
        <taxon>Eubacteriales</taxon>
        <taxon>Bianqueaceae</taxon>
        <taxon>Bianquea</taxon>
    </lineage>
</organism>
<evidence type="ECO:0000259" key="6">
    <source>
        <dbReference type="Pfam" id="PF04932"/>
    </source>
</evidence>
<dbReference type="PANTHER" id="PTHR37422:SF13">
    <property type="entry name" value="LIPOPOLYSACCHARIDE BIOSYNTHESIS PROTEIN PA4999-RELATED"/>
    <property type="match status" value="1"/>
</dbReference>
<keyword evidence="4 5" id="KW-0472">Membrane</keyword>
<feature type="transmembrane region" description="Helical" evidence="5">
    <location>
        <begin position="335"/>
        <end position="352"/>
    </location>
</feature>
<keyword evidence="2 5" id="KW-0812">Transmembrane</keyword>
<reference evidence="7" key="1">
    <citation type="submission" date="2020-08" db="EMBL/GenBank/DDBJ databases">
        <title>Genome public.</title>
        <authorList>
            <person name="Liu C."/>
            <person name="Sun Q."/>
        </authorList>
    </citation>
    <scope>NUCLEOTIDE SEQUENCE</scope>
    <source>
        <strain evidence="7">NSJ-32</strain>
    </source>
</reference>
<keyword evidence="3 5" id="KW-1133">Transmembrane helix</keyword>
<comment type="subcellular location">
    <subcellularLocation>
        <location evidence="1">Membrane</location>
        <topology evidence="1">Multi-pass membrane protein</topology>
    </subcellularLocation>
</comment>
<dbReference type="GO" id="GO:0016020">
    <property type="term" value="C:membrane"/>
    <property type="evidence" value="ECO:0007669"/>
    <property type="project" value="UniProtKB-SubCell"/>
</dbReference>
<feature type="domain" description="O-antigen ligase-related" evidence="6">
    <location>
        <begin position="147"/>
        <end position="312"/>
    </location>
</feature>
<evidence type="ECO:0000256" key="2">
    <source>
        <dbReference type="ARBA" id="ARBA00022692"/>
    </source>
</evidence>
<dbReference type="InterPro" id="IPR007016">
    <property type="entry name" value="O-antigen_ligase-rel_domated"/>
</dbReference>
<evidence type="ECO:0000256" key="1">
    <source>
        <dbReference type="ARBA" id="ARBA00004141"/>
    </source>
</evidence>
<protein>
    <submittedName>
        <fullName evidence="7">O-antigen ligase family protein</fullName>
    </submittedName>
</protein>
<dbReference type="GO" id="GO:0016874">
    <property type="term" value="F:ligase activity"/>
    <property type="evidence" value="ECO:0007669"/>
    <property type="project" value="UniProtKB-KW"/>
</dbReference>
<dbReference type="Pfam" id="PF04932">
    <property type="entry name" value="Wzy_C"/>
    <property type="match status" value="1"/>
</dbReference>
<feature type="transmembrane region" description="Helical" evidence="5">
    <location>
        <begin position="28"/>
        <end position="46"/>
    </location>
</feature>
<dbReference type="PANTHER" id="PTHR37422">
    <property type="entry name" value="TEICHURONIC ACID BIOSYNTHESIS PROTEIN TUAE"/>
    <property type="match status" value="1"/>
</dbReference>
<feature type="transmembrane region" description="Helical" evidence="5">
    <location>
        <begin position="190"/>
        <end position="212"/>
    </location>
</feature>
<name>A0A926HZS0_9FIRM</name>
<evidence type="ECO:0000256" key="5">
    <source>
        <dbReference type="SAM" id="Phobius"/>
    </source>
</evidence>
<comment type="caution">
    <text evidence="7">The sequence shown here is derived from an EMBL/GenBank/DDBJ whole genome shotgun (WGS) entry which is preliminary data.</text>
</comment>
<proteinExistence type="predicted"/>
<keyword evidence="8" id="KW-1185">Reference proteome</keyword>
<evidence type="ECO:0000313" key="7">
    <source>
        <dbReference type="EMBL" id="MBC8542419.1"/>
    </source>
</evidence>
<evidence type="ECO:0000313" key="8">
    <source>
        <dbReference type="Proteomes" id="UP000657006"/>
    </source>
</evidence>
<evidence type="ECO:0000256" key="4">
    <source>
        <dbReference type="ARBA" id="ARBA00023136"/>
    </source>
</evidence>
<feature type="transmembrane region" description="Helical" evidence="5">
    <location>
        <begin position="66"/>
        <end position="85"/>
    </location>
</feature>
<feature type="transmembrane region" description="Helical" evidence="5">
    <location>
        <begin position="300"/>
        <end position="323"/>
    </location>
</feature>
<sequence>MPGIVFLTIFLGIYLVSCMINLKYGIIGNIKSFIWLLLQFFLLYTVDDTVEDSYYKREAVLLMRLYSILIFITSLIALIMAVLHIEQVSEGLGGTIIRGVYAGRLYGEYTDPNYGAMFAVIAIFFSSYLWQHSSYLPSRFFFSVNVLVQCTYCFLSGSRTAILSLLICMVMGLALWVYKRFVRGNALRQRYWRIFISVILAAFIIGILFFLYRACLAHVEDTLAVDVEEAADHYIGRDLSTADFTSGRFKIWFSGMEVWKTTPFFGTSPRNLLPYAKAVLPDTYIATQNYVAMHNVFLDLLVETGVLGLLSMLGFIGYMAVWIFKRWGKTAYEDFPFSLCIAVTVTAIGISACFLTEILFINSVGAFFFWSCLGYLVHFSKEKQRQ</sequence>
<gene>
    <name evidence="7" type="ORF">H8730_02510</name>
</gene>
<accession>A0A926HZS0</accession>
<keyword evidence="7" id="KW-0436">Ligase</keyword>
<dbReference type="EMBL" id="JACRSQ010000002">
    <property type="protein sequence ID" value="MBC8542419.1"/>
    <property type="molecule type" value="Genomic_DNA"/>
</dbReference>
<feature type="transmembrane region" description="Helical" evidence="5">
    <location>
        <begin position="161"/>
        <end position="178"/>
    </location>
</feature>
<dbReference type="Proteomes" id="UP000657006">
    <property type="component" value="Unassembled WGS sequence"/>
</dbReference>
<feature type="transmembrane region" description="Helical" evidence="5">
    <location>
        <begin position="358"/>
        <end position="377"/>
    </location>
</feature>
<dbReference type="InterPro" id="IPR051533">
    <property type="entry name" value="WaaL-like"/>
</dbReference>